<organism evidence="1 2">
    <name type="scientific">Thermaurantimonas aggregans</name>
    <dbReference type="NCBI Taxonomy" id="2173829"/>
    <lineage>
        <taxon>Bacteria</taxon>
        <taxon>Pseudomonadati</taxon>
        <taxon>Bacteroidota</taxon>
        <taxon>Flavobacteriia</taxon>
        <taxon>Flavobacteriales</taxon>
        <taxon>Schleiferiaceae</taxon>
        <taxon>Thermaurantimonas</taxon>
    </lineage>
</organism>
<evidence type="ECO:0000313" key="1">
    <source>
        <dbReference type="EMBL" id="GCD78728.1"/>
    </source>
</evidence>
<dbReference type="RefSeq" id="WP_124398782.1">
    <property type="nucleotide sequence ID" value="NZ_BHZE01000038.1"/>
</dbReference>
<accession>A0A401XNX9</accession>
<comment type="caution">
    <text evidence="1">The sequence shown here is derived from an EMBL/GenBank/DDBJ whole genome shotgun (WGS) entry which is preliminary data.</text>
</comment>
<dbReference type="Proteomes" id="UP000286715">
    <property type="component" value="Unassembled WGS sequence"/>
</dbReference>
<keyword evidence="2" id="KW-1185">Reference proteome</keyword>
<protein>
    <submittedName>
        <fullName evidence="1">Uncharacterized protein</fullName>
    </submittedName>
</protein>
<gene>
    <name evidence="1" type="ORF">JCM31826_22100</name>
</gene>
<sequence length="115" mass="13390">MKHSSVSKAAYELLTIQSIDSPTDLHNGLDELLDRHLDRHFIIDVTKITLKESHSKELQKLLDKYRSSNRSIIYITKIEDLSHFDERAPVVPTLQEAIDFLEMEEIERKLTGEEE</sequence>
<name>A0A401XNX9_9FLAO</name>
<dbReference type="OrthoDB" id="1442602at2"/>
<reference evidence="1 2" key="1">
    <citation type="submission" date="2018-11" db="EMBL/GenBank/DDBJ databases">
        <title>Schleiferia aggregans sp. nov., a moderately thermophilic heterotrophic bacterium isolated from microbial mats at a terrestrial hot spring.</title>
        <authorList>
            <person name="Iino T."/>
            <person name="Ohkuma M."/>
            <person name="Haruta S."/>
        </authorList>
    </citation>
    <scope>NUCLEOTIDE SEQUENCE [LARGE SCALE GENOMIC DNA]</scope>
    <source>
        <strain evidence="1 2">LA</strain>
    </source>
</reference>
<dbReference type="AlphaFoldDB" id="A0A401XNX9"/>
<proteinExistence type="predicted"/>
<evidence type="ECO:0000313" key="2">
    <source>
        <dbReference type="Proteomes" id="UP000286715"/>
    </source>
</evidence>
<dbReference type="EMBL" id="BHZE01000038">
    <property type="protein sequence ID" value="GCD78728.1"/>
    <property type="molecule type" value="Genomic_DNA"/>
</dbReference>